<dbReference type="OMA" id="TEWFESD"/>
<keyword evidence="5" id="KW-1185">Reference proteome</keyword>
<dbReference type="Pfam" id="PF00931">
    <property type="entry name" value="NB-ARC"/>
    <property type="match status" value="1"/>
</dbReference>
<evidence type="ECO:0000313" key="5">
    <source>
        <dbReference type="Proteomes" id="UP000184499"/>
    </source>
</evidence>
<dbReference type="PROSITE" id="PS50005">
    <property type="entry name" value="TPR"/>
    <property type="match status" value="1"/>
</dbReference>
<gene>
    <name evidence="4" type="ORF">ASPBRDRAFT_41999</name>
</gene>
<evidence type="ECO:0000259" key="3">
    <source>
        <dbReference type="Pfam" id="PF01048"/>
    </source>
</evidence>
<evidence type="ECO:0000313" key="4">
    <source>
        <dbReference type="EMBL" id="OJJ72316.1"/>
    </source>
</evidence>
<dbReference type="OrthoDB" id="1658288at2759"/>
<dbReference type="InterPro" id="IPR035994">
    <property type="entry name" value="Nucleoside_phosphorylase_sf"/>
</dbReference>
<dbReference type="InterPro" id="IPR027417">
    <property type="entry name" value="P-loop_NTPase"/>
</dbReference>
<dbReference type="VEuPathDB" id="FungiDB:ASPBRDRAFT_41999"/>
<dbReference type="InterPro" id="IPR000845">
    <property type="entry name" value="Nucleoside_phosphorylase_d"/>
</dbReference>
<dbReference type="GeneID" id="93577199"/>
<dbReference type="Pfam" id="PF01048">
    <property type="entry name" value="PNP_UDP_1"/>
    <property type="match status" value="1"/>
</dbReference>
<proteinExistence type="predicted"/>
<dbReference type="InterPro" id="IPR002182">
    <property type="entry name" value="NB-ARC"/>
</dbReference>
<evidence type="ECO:0000259" key="2">
    <source>
        <dbReference type="Pfam" id="PF00931"/>
    </source>
</evidence>
<organism evidence="4 5">
    <name type="scientific">Aspergillus brasiliensis (strain CBS 101740 / IMI 381727 / IBT 21946)</name>
    <dbReference type="NCBI Taxonomy" id="767769"/>
    <lineage>
        <taxon>Eukaryota</taxon>
        <taxon>Fungi</taxon>
        <taxon>Dikarya</taxon>
        <taxon>Ascomycota</taxon>
        <taxon>Pezizomycotina</taxon>
        <taxon>Eurotiomycetes</taxon>
        <taxon>Eurotiomycetidae</taxon>
        <taxon>Eurotiales</taxon>
        <taxon>Aspergillaceae</taxon>
        <taxon>Aspergillus</taxon>
        <taxon>Aspergillus subgen. Circumdati</taxon>
    </lineage>
</organism>
<dbReference type="Gene3D" id="3.40.50.300">
    <property type="entry name" value="P-loop containing nucleotide triphosphate hydrolases"/>
    <property type="match status" value="1"/>
</dbReference>
<feature type="repeat" description="TPR" evidence="1">
    <location>
        <begin position="1221"/>
        <end position="1254"/>
    </location>
</feature>
<feature type="domain" description="Nucleoside phosphorylase" evidence="3">
    <location>
        <begin position="15"/>
        <end position="135"/>
    </location>
</feature>
<evidence type="ECO:0008006" key="6">
    <source>
        <dbReference type="Google" id="ProtNLM"/>
    </source>
</evidence>
<dbReference type="InterPro" id="IPR053137">
    <property type="entry name" value="NLR-like"/>
</dbReference>
<dbReference type="InterPro" id="IPR011717">
    <property type="entry name" value="TPR-4"/>
</dbReference>
<dbReference type="GO" id="GO:0009116">
    <property type="term" value="P:nucleoside metabolic process"/>
    <property type="evidence" value="ECO:0007669"/>
    <property type="project" value="InterPro"/>
</dbReference>
<name>A0A1L9UL40_ASPBC</name>
<dbReference type="SUPFAM" id="SSF52540">
    <property type="entry name" value="P-loop containing nucleoside triphosphate hydrolases"/>
    <property type="match status" value="1"/>
</dbReference>
<dbReference type="Gene3D" id="3.40.50.1580">
    <property type="entry name" value="Nucleoside phosphorylase domain"/>
    <property type="match status" value="1"/>
</dbReference>
<dbReference type="STRING" id="767769.A0A1L9UL40"/>
<feature type="domain" description="NB-ARC" evidence="2">
    <location>
        <begin position="385"/>
        <end position="552"/>
    </location>
</feature>
<reference evidence="5" key="1">
    <citation type="journal article" date="2017" name="Genome Biol.">
        <title>Comparative genomics reveals high biological diversity and specific adaptations in the industrially and medically important fungal genus Aspergillus.</title>
        <authorList>
            <person name="de Vries R.P."/>
            <person name="Riley R."/>
            <person name="Wiebenga A."/>
            <person name="Aguilar-Osorio G."/>
            <person name="Amillis S."/>
            <person name="Uchima C.A."/>
            <person name="Anderluh G."/>
            <person name="Asadollahi M."/>
            <person name="Askin M."/>
            <person name="Barry K."/>
            <person name="Battaglia E."/>
            <person name="Bayram O."/>
            <person name="Benocci T."/>
            <person name="Braus-Stromeyer S.A."/>
            <person name="Caldana C."/>
            <person name="Canovas D."/>
            <person name="Cerqueira G.C."/>
            <person name="Chen F."/>
            <person name="Chen W."/>
            <person name="Choi C."/>
            <person name="Clum A."/>
            <person name="Dos Santos R.A."/>
            <person name="Damasio A.R."/>
            <person name="Diallinas G."/>
            <person name="Emri T."/>
            <person name="Fekete E."/>
            <person name="Flipphi M."/>
            <person name="Freyberg S."/>
            <person name="Gallo A."/>
            <person name="Gournas C."/>
            <person name="Habgood R."/>
            <person name="Hainaut M."/>
            <person name="Harispe M.L."/>
            <person name="Henrissat B."/>
            <person name="Hilden K.S."/>
            <person name="Hope R."/>
            <person name="Hossain A."/>
            <person name="Karabika E."/>
            <person name="Karaffa L."/>
            <person name="Karanyi Z."/>
            <person name="Krasevec N."/>
            <person name="Kuo A."/>
            <person name="Kusch H."/>
            <person name="LaButti K."/>
            <person name="Lagendijk E.L."/>
            <person name="Lapidus A."/>
            <person name="Levasseur A."/>
            <person name="Lindquist E."/>
            <person name="Lipzen A."/>
            <person name="Logrieco A.F."/>
            <person name="MacCabe A."/>
            <person name="Maekelae M.R."/>
            <person name="Malavazi I."/>
            <person name="Melin P."/>
            <person name="Meyer V."/>
            <person name="Mielnichuk N."/>
            <person name="Miskei M."/>
            <person name="Molnar A.P."/>
            <person name="Mule G."/>
            <person name="Ngan C.Y."/>
            <person name="Orejas M."/>
            <person name="Orosz E."/>
            <person name="Ouedraogo J.P."/>
            <person name="Overkamp K.M."/>
            <person name="Park H.-S."/>
            <person name="Perrone G."/>
            <person name="Piumi F."/>
            <person name="Punt P.J."/>
            <person name="Ram A.F."/>
            <person name="Ramon A."/>
            <person name="Rauscher S."/>
            <person name="Record E."/>
            <person name="Riano-Pachon D.M."/>
            <person name="Robert V."/>
            <person name="Roehrig J."/>
            <person name="Ruller R."/>
            <person name="Salamov A."/>
            <person name="Salih N.S."/>
            <person name="Samson R.A."/>
            <person name="Sandor E."/>
            <person name="Sanguinetti M."/>
            <person name="Schuetze T."/>
            <person name="Sepcic K."/>
            <person name="Shelest E."/>
            <person name="Sherlock G."/>
            <person name="Sophianopoulou V."/>
            <person name="Squina F.M."/>
            <person name="Sun H."/>
            <person name="Susca A."/>
            <person name="Todd R.B."/>
            <person name="Tsang A."/>
            <person name="Unkles S.E."/>
            <person name="van de Wiele N."/>
            <person name="van Rossen-Uffink D."/>
            <person name="Oliveira J.V."/>
            <person name="Vesth T.C."/>
            <person name="Visser J."/>
            <person name="Yu J.-H."/>
            <person name="Zhou M."/>
            <person name="Andersen M.R."/>
            <person name="Archer D.B."/>
            <person name="Baker S.E."/>
            <person name="Benoit I."/>
            <person name="Brakhage A.A."/>
            <person name="Braus G.H."/>
            <person name="Fischer R."/>
            <person name="Frisvad J.C."/>
            <person name="Goldman G.H."/>
            <person name="Houbraken J."/>
            <person name="Oakley B."/>
            <person name="Pocsi I."/>
            <person name="Scazzocchio C."/>
            <person name="Seiboth B."/>
            <person name="vanKuyk P.A."/>
            <person name="Wortman J."/>
            <person name="Dyer P.S."/>
            <person name="Grigoriev I.V."/>
        </authorList>
    </citation>
    <scope>NUCLEOTIDE SEQUENCE [LARGE SCALE GENOMIC DNA]</scope>
    <source>
        <strain evidence="5">CBS 101740 / IMI 381727 / IBT 21946</strain>
    </source>
</reference>
<dbReference type="Pfam" id="PF13424">
    <property type="entry name" value="TPR_12"/>
    <property type="match status" value="2"/>
</dbReference>
<dbReference type="RefSeq" id="XP_067479564.1">
    <property type="nucleotide sequence ID" value="XM_067624711.1"/>
</dbReference>
<dbReference type="PANTHER" id="PTHR46082:SF6">
    <property type="entry name" value="AAA+ ATPASE DOMAIN-CONTAINING PROTEIN-RELATED"/>
    <property type="match status" value="1"/>
</dbReference>
<dbReference type="Proteomes" id="UP000184499">
    <property type="component" value="Unassembled WGS sequence"/>
</dbReference>
<dbReference type="GO" id="GO:0043531">
    <property type="term" value="F:ADP binding"/>
    <property type="evidence" value="ECO:0007669"/>
    <property type="project" value="InterPro"/>
</dbReference>
<dbReference type="GO" id="GO:0042802">
    <property type="term" value="F:identical protein binding"/>
    <property type="evidence" value="ECO:0007669"/>
    <property type="project" value="InterPro"/>
</dbReference>
<dbReference type="SUPFAM" id="SSF48452">
    <property type="entry name" value="TPR-like"/>
    <property type="match status" value="2"/>
</dbReference>
<dbReference type="InterPro" id="IPR019734">
    <property type="entry name" value="TPR_rpt"/>
</dbReference>
<keyword evidence="1" id="KW-0802">TPR repeat</keyword>
<dbReference type="InterPro" id="IPR011990">
    <property type="entry name" value="TPR-like_helical_dom_sf"/>
</dbReference>
<dbReference type="EMBL" id="KV878683">
    <property type="protein sequence ID" value="OJJ72316.1"/>
    <property type="molecule type" value="Genomic_DNA"/>
</dbReference>
<dbReference type="Gene3D" id="1.25.40.10">
    <property type="entry name" value="Tetratricopeptide repeat domain"/>
    <property type="match status" value="4"/>
</dbReference>
<evidence type="ECO:0000256" key="1">
    <source>
        <dbReference type="PROSITE-ProRule" id="PRU00339"/>
    </source>
</evidence>
<dbReference type="SUPFAM" id="SSF53167">
    <property type="entry name" value="Purine and uridine phosphorylases"/>
    <property type="match status" value="1"/>
</dbReference>
<dbReference type="Pfam" id="PF07721">
    <property type="entry name" value="TPR_4"/>
    <property type="match status" value="1"/>
</dbReference>
<accession>A0A1L9UL40</accession>
<dbReference type="PANTHER" id="PTHR46082">
    <property type="entry name" value="ATP/GTP-BINDING PROTEIN-RELATED"/>
    <property type="match status" value="1"/>
</dbReference>
<dbReference type="GO" id="GO:0003824">
    <property type="term" value="F:catalytic activity"/>
    <property type="evidence" value="ECO:0007669"/>
    <property type="project" value="InterPro"/>
</dbReference>
<protein>
    <recommendedName>
        <fullName evidence="6">Nucleoside phosphorylase domain-containing protein</fullName>
    </recommendedName>
</protein>
<dbReference type="SMART" id="SM00028">
    <property type="entry name" value="TPR"/>
    <property type="match status" value="5"/>
</dbReference>
<sequence length="1607" mass="179251">MTVVTRPPRDRHGFKIAIICALPREADAVIALFDHHWEDTKEVCSKAPGDPNAYTTGVIGAHNVVVAHMPYMGKVSAAGVAMGLRTSFPSIELALVVGICGGVPSDPNRQRDIFLGDVILSQAVVEYDFGRQYPSGFQPKHAQSEGAGGGVPPLSIQSILRKLETDHHHQRLEEEANTWLQTLQHQSKYQYPGGESDRLYKSSYLHRHRDSSTCSECSDENICPDAIKASCSDLGCDEDSLVRRKRALTCPQSPERLGRTESGLSPAIHLGRMGSGSTVMKSGKHRDEVAEREGIIGLEMEGAGVCSFFPSIVIKGVCDYADSHKNKLWQDYAAATAAACTKAFLQHWAADAIDATVDVAADSGSRSTAVFMMDIRRDDKFVGREEVMGTLQDQLKTQNRFALVGLGGMGKTRIAVEYALQFQNSDVSVFWIHASTKVRFLQAYDKIAQKVSIFGYKASDRDSAYMVTEWFESDASRRWLIVLDNADDHSMWYGSDRLADLLPRSGNGSILLTTRDKRVGLDFAGSLSRLVLLDRLDTHHGQDLLASKVESQQDPDAAKELIEELSGVPLAIVQAAAFMQHNGIDANEYLQMYRESPQWKMDLLSEDFEDGIRDSGSNKNPIATTWFISFEFIDRTFPIAGEILRRMSLLESQAIPIFLIVESDKLSPDLVKALGTLRAFSLITPRAPRTGTLSKADARYDMHRLVRLAMHKWLGQNDQLEKWTATTLKIVSKKFPNFDDLGWRVADSCIACMPHAVSLLQSDVIQCRGGNEIPPPFISQKGLQGHAPENVPCGNCAASLMQSLMRTCSTSQRLDDAVRWSIQAFKLREWIFGMQQECTIQAMIEAAAALYSKNEITEAKELGSRALEHLDKIHPSPALEAYKYEVIGFLQVETGTMVGVHEYFLQALQTRLGIFPSDHPLVLASKSLLAMSYIWEGLYAEAETVLKETLSAYEEAYGPTSSPAITDKLNLSWLYRVSGRLEDALALNAELSKAHPGGDKHQKPDEILAMVHSGGLLQDLGRPAAAVDVFHKALELMQESQTPGSPMEIDAITGLSQALVTLDRYAEAEPLLVQLLKSYIRQAGDQEITVAAMRRLAEFYEEWDMCLAAQPLRTKVAQINQSRLGRESVLVCLSQYELGLNLVKQGRHAEARPYLYTNLEYPFEAEDANHRNNLDRMINIANELAECGIDRCEYLHVAEHMARDAVRLVTPRVKTLPYVAQSGFRTLGFVYRLLGKVAEAEEQYQEALNILSGRSHMEWRESQVMVRWSSVLLQQGRYSVALSMATEAVGKIQGQAEPRKDTLSRCRTNLALAYMEMGRYRSASSLVVDILSKEYEDVWDVERTTVFSLLGTVAIIEDIATILSRAKCWQQSQHIYEKTQSILAQLLGTMDMRTLRTSLRLRDTLNLQGKFMDALVLSLDCKDRYLQRVRQDTVPERMMMAQLDIGLARAYEGLGDHTTAEALSRQALKTITESTDENSPESLRASAVLASILVSQGGPKLMKGSAMQRRAVETWATLTGENSLPALEAIEAVARTCEIQGDKEQLKVWTEKASLVKETFEESLSEEEEDRIEYLVGQLFEKWTENGENVLQEIDRRRTKVFTMMLP</sequence>